<sequence>MSLANMWCAVKRKLTLADARAVAVAYLGHHGMPADHAGMVADHLIYATLAGHDFAGLSRLQPIAGMLKERGPGGTIAVLRETPLSAQLDGANVNGYVTSVLAMDKAIALAKRSGIGVVGVSNSWFSGMLRYYVERAADAGLIGMHAGNSTARVAPFGGIDRLLGTNPIAFAFPSDPAPLVIDFSSASVMWGDVLYHQQIGQPLPPDRAVDPAGQPTTDPAAALRGAILAWGGARGSALSMIVQALGVLGGSDPVVGEGGGRWGYFFLALDPALLMPREAFKQNIRRLQEAVEGCRPVPGTASVRVPGSAATRKVREGRARGWLEVDEAIYRAITQHTA</sequence>
<dbReference type="Pfam" id="PF02615">
    <property type="entry name" value="Ldh_2"/>
    <property type="match status" value="1"/>
</dbReference>
<accession>A0AAN1RUH1</accession>
<evidence type="ECO:0000256" key="2">
    <source>
        <dbReference type="ARBA" id="ARBA00023002"/>
    </source>
</evidence>
<evidence type="ECO:0000313" key="3">
    <source>
        <dbReference type="EMBL" id="AZW16248.1"/>
    </source>
</evidence>
<dbReference type="Proteomes" id="UP000282741">
    <property type="component" value="Chromosome"/>
</dbReference>
<dbReference type="PANTHER" id="PTHR11091:SF0">
    <property type="entry name" value="MALATE DEHYDROGENASE"/>
    <property type="match status" value="1"/>
</dbReference>
<dbReference type="PANTHER" id="PTHR11091">
    <property type="entry name" value="OXIDOREDUCTASE-RELATED"/>
    <property type="match status" value="1"/>
</dbReference>
<dbReference type="Gene3D" id="3.30.1370.60">
    <property type="entry name" value="Hypothetical oxidoreductase yiak, domain 2"/>
    <property type="match status" value="1"/>
</dbReference>
<dbReference type="AlphaFoldDB" id="A0AAN1RUH1"/>
<dbReference type="Gene3D" id="1.10.1530.10">
    <property type="match status" value="1"/>
</dbReference>
<comment type="similarity">
    <text evidence="1">Belongs to the LDH2/MDH2 oxidoreductase family.</text>
</comment>
<dbReference type="EMBL" id="CP024172">
    <property type="protein sequence ID" value="AZW16248.1"/>
    <property type="molecule type" value="Genomic_DNA"/>
</dbReference>
<protein>
    <recommendedName>
        <fullName evidence="5">Ureidoglycolate dehydrogenase</fullName>
    </recommendedName>
</protein>
<evidence type="ECO:0000256" key="1">
    <source>
        <dbReference type="ARBA" id="ARBA00006056"/>
    </source>
</evidence>
<dbReference type="InterPro" id="IPR043144">
    <property type="entry name" value="Mal/L-sulf/L-lact_DH-like_ah"/>
</dbReference>
<dbReference type="SUPFAM" id="SSF89733">
    <property type="entry name" value="L-sulfolactate dehydrogenase-like"/>
    <property type="match status" value="1"/>
</dbReference>
<organism evidence="3 4">
    <name type="scientific">Bordetella hinzii</name>
    <dbReference type="NCBI Taxonomy" id="103855"/>
    <lineage>
        <taxon>Bacteria</taxon>
        <taxon>Pseudomonadati</taxon>
        <taxon>Pseudomonadota</taxon>
        <taxon>Betaproteobacteria</taxon>
        <taxon>Burkholderiales</taxon>
        <taxon>Alcaligenaceae</taxon>
        <taxon>Bordetella</taxon>
    </lineage>
</organism>
<gene>
    <name evidence="3" type="ORF">CS347_05395</name>
</gene>
<proteinExistence type="inferred from homology"/>
<name>A0AAN1RUH1_9BORD</name>
<evidence type="ECO:0000313" key="4">
    <source>
        <dbReference type="Proteomes" id="UP000282741"/>
    </source>
</evidence>
<dbReference type="GO" id="GO:0016491">
    <property type="term" value="F:oxidoreductase activity"/>
    <property type="evidence" value="ECO:0007669"/>
    <property type="project" value="UniProtKB-KW"/>
</dbReference>
<dbReference type="InterPro" id="IPR003767">
    <property type="entry name" value="Malate/L-lactate_DH-like"/>
</dbReference>
<evidence type="ECO:0008006" key="5">
    <source>
        <dbReference type="Google" id="ProtNLM"/>
    </source>
</evidence>
<keyword evidence="2" id="KW-0560">Oxidoreductase</keyword>
<reference evidence="4" key="1">
    <citation type="submission" date="2017-10" db="EMBL/GenBank/DDBJ databases">
        <title>Whole genome sequencing of various Bordetella species.</title>
        <authorList>
            <person name="Weigand M.R."/>
            <person name="Loparev V."/>
            <person name="Peng Y."/>
            <person name="Bowden K.E."/>
            <person name="Tondella M.L."/>
            <person name="Williams M.M."/>
        </authorList>
    </citation>
    <scope>NUCLEOTIDE SEQUENCE [LARGE SCALE GENOMIC DNA]</scope>
    <source>
        <strain evidence="4">H720</strain>
    </source>
</reference>
<dbReference type="InterPro" id="IPR043143">
    <property type="entry name" value="Mal/L-sulf/L-lact_DH-like_NADP"/>
</dbReference>
<dbReference type="InterPro" id="IPR036111">
    <property type="entry name" value="Mal/L-sulfo/L-lacto_DH-like_sf"/>
</dbReference>